<comment type="similarity">
    <text evidence="1">Belongs to the ATP-dependent AMP-binding enzyme family.</text>
</comment>
<dbReference type="GO" id="GO:0070566">
    <property type="term" value="F:adenylyltransferase activity"/>
    <property type="evidence" value="ECO:0007669"/>
    <property type="project" value="TreeGrafter"/>
</dbReference>
<dbReference type="Pfam" id="PF00501">
    <property type="entry name" value="AMP-binding"/>
    <property type="match status" value="1"/>
</dbReference>
<dbReference type="GO" id="GO:0005886">
    <property type="term" value="C:plasma membrane"/>
    <property type="evidence" value="ECO:0007669"/>
    <property type="project" value="TreeGrafter"/>
</dbReference>
<feature type="domain" description="AMP-dependent synthetase/ligase" evidence="2">
    <location>
        <begin position="35"/>
        <end position="417"/>
    </location>
</feature>
<dbReference type="GO" id="GO:0004177">
    <property type="term" value="F:aminopeptidase activity"/>
    <property type="evidence" value="ECO:0007669"/>
    <property type="project" value="UniProtKB-KW"/>
</dbReference>
<dbReference type="InterPro" id="IPR020845">
    <property type="entry name" value="AMP-binding_CS"/>
</dbReference>
<dbReference type="Gene3D" id="3.40.50.12780">
    <property type="entry name" value="N-terminal domain of ligase-like"/>
    <property type="match status" value="1"/>
</dbReference>
<evidence type="ECO:0000256" key="1">
    <source>
        <dbReference type="ARBA" id="ARBA00006432"/>
    </source>
</evidence>
<protein>
    <submittedName>
        <fullName evidence="3">Aminopeptidase</fullName>
    </submittedName>
</protein>
<dbReference type="Proteomes" id="UP000241647">
    <property type="component" value="Unassembled WGS sequence"/>
</dbReference>
<organism evidence="3 4">
    <name type="scientific">Nocardia nova</name>
    <dbReference type="NCBI Taxonomy" id="37330"/>
    <lineage>
        <taxon>Bacteria</taxon>
        <taxon>Bacillati</taxon>
        <taxon>Actinomycetota</taxon>
        <taxon>Actinomycetes</taxon>
        <taxon>Mycobacteriales</taxon>
        <taxon>Nocardiaceae</taxon>
        <taxon>Nocardia</taxon>
    </lineage>
</organism>
<comment type="caution">
    <text evidence="3">The sequence shown here is derived from an EMBL/GenBank/DDBJ whole genome shotgun (WGS) entry which is preliminary data.</text>
</comment>
<dbReference type="SUPFAM" id="SSF56801">
    <property type="entry name" value="Acetyl-CoA synthetase-like"/>
    <property type="match status" value="1"/>
</dbReference>
<evidence type="ECO:0000313" key="4">
    <source>
        <dbReference type="Proteomes" id="UP000241647"/>
    </source>
</evidence>
<accession>A0A2T2YXU5</accession>
<reference evidence="3 4" key="1">
    <citation type="submission" date="2018-02" db="EMBL/GenBank/DDBJ databases">
        <title>8 Nocardia nova and 1 Nocardia cyriacigeorgica strain used for evolution to TMP-SMX.</title>
        <authorList>
            <person name="Mehta H."/>
            <person name="Weng J."/>
            <person name="Shamoo Y."/>
        </authorList>
    </citation>
    <scope>NUCLEOTIDE SEQUENCE [LARGE SCALE GENOMIC DNA]</scope>
    <source>
        <strain evidence="3 4">ATCC 33727</strain>
    </source>
</reference>
<dbReference type="InterPro" id="IPR045851">
    <property type="entry name" value="AMP-bd_C_sf"/>
</dbReference>
<keyword evidence="3" id="KW-0031">Aminopeptidase</keyword>
<dbReference type="Gene3D" id="3.30.300.30">
    <property type="match status" value="1"/>
</dbReference>
<proteinExistence type="inferred from homology"/>
<evidence type="ECO:0000313" key="3">
    <source>
        <dbReference type="EMBL" id="PSR60259.1"/>
    </source>
</evidence>
<sequence length="1120" mass="119410">MPSELPTTGDDQELVRGWLVNPATATGIHLADEADGWQFRSYAELAELTWSVAGRLRERGLGGDDEAGVCVVMPTGFPCVAAFYAVWACGGVFTPIAPPMFADVEQYIAHVAAILDQAAPRVVVTSVELEALVRQAMTAAGRADEPVVVAETGTPAERTLAPVAETALLQFTSGSTGTPRGVRVSWHNLANNIRMISRLIDWRPGEAMVSWLPLYHDMGLVGAFLTTVANQGDLYLMRPDQFVRDPARWLRAMAHAQHSPSPSFALGYVAHRVSPDDIADLDLSGWRTLAVGSEPVEVEDLRSFAELTGARGFSARAYTLAYGLAEATLMVTSSARDRPLTALRVDTATLRPGERVRVVAEVALADDRWVSGPGWITGLGFSTPESTVVVVDEDGRELPDGVLGEMVVIGDSVALGYTDGAGGATRIADGRLYTGDAGFRYHDEVFVLGRMGTSLKVRGRSVFMEDIESRVARETGITKGKLAAVSLTGGAAPGIVLFVETAPGEWIARARTVVRGELGPAGTVGVVTGPRGFIRRTSSGKPRRRHMWQLYTEERLAGATEHPATDTTTTGLSTEPALPLDRAERLLAAALETVSIPPNSAALFEGSLAEGFGNEGSDIDFLIVAPGAEEMPTLPTVVFADGRRIEIRTRSEAQLRAQLARVAGADGAGDLDEDVLNRCQRFRNATVVRSSAAVDLDGLSALLPAGTFAATVSDWWARRSRHALWFAVALHAMGADAEADGWARDGLLQAVKSWGAPRGETYIETKWLPRQLDRIASVDPDAAELIDAYRAVPDTATLDELLALARRFGIADVADDPDRILLARIDGVTTWPIGDRIHVLRDDTDVFALSARGAAAWRAVVARKSVADILRRSPIGTELAEFVRLGFVGLALRGGETLRLALAMCKPLRPVTPIPSTRMPALGLAGGGADGDIATLSPLPAQRFVACAMEVVWSNVVLENAREDLMGAVKAGQGAVADIAAHRAIAMCVRMALSTYGIHPLPADVAPGPTVTALVPDAGSLRELVDRASALRFSAVLGSGGSGLDELAVLDELAAAVREIAGGAQFPASFDSREQWRRTLDISYDWLRPAAYLDTELPLDEARDLLGSGGRQPHQHDGGQ</sequence>
<name>A0A2T2YXU5_9NOCA</name>
<gene>
    <name evidence="3" type="ORF">C8259_24605</name>
</gene>
<dbReference type="InterPro" id="IPR042099">
    <property type="entry name" value="ANL_N_sf"/>
</dbReference>
<dbReference type="RefSeq" id="WP_063029888.1">
    <property type="nucleotide sequence ID" value="NZ_PYHS01000014.1"/>
</dbReference>
<dbReference type="PANTHER" id="PTHR22754:SF32">
    <property type="entry name" value="DISCO-INTERACTING PROTEIN 2"/>
    <property type="match status" value="1"/>
</dbReference>
<keyword evidence="3" id="KW-0645">Protease</keyword>
<dbReference type="InterPro" id="IPR000873">
    <property type="entry name" value="AMP-dep_synth/lig_dom"/>
</dbReference>
<dbReference type="PANTHER" id="PTHR22754">
    <property type="entry name" value="DISCO-INTERACTING PROTEIN 2 DIP2 -RELATED"/>
    <property type="match status" value="1"/>
</dbReference>
<dbReference type="GO" id="GO:0006633">
    <property type="term" value="P:fatty acid biosynthetic process"/>
    <property type="evidence" value="ECO:0007669"/>
    <property type="project" value="TreeGrafter"/>
</dbReference>
<dbReference type="AlphaFoldDB" id="A0A2T2YXU5"/>
<dbReference type="PROSITE" id="PS00455">
    <property type="entry name" value="AMP_BINDING"/>
    <property type="match status" value="1"/>
</dbReference>
<evidence type="ECO:0000259" key="2">
    <source>
        <dbReference type="Pfam" id="PF00501"/>
    </source>
</evidence>
<keyword evidence="3" id="KW-0378">Hydrolase</keyword>
<dbReference type="EMBL" id="PYHS01000014">
    <property type="protein sequence ID" value="PSR60259.1"/>
    <property type="molecule type" value="Genomic_DNA"/>
</dbReference>